<evidence type="ECO:0000256" key="1">
    <source>
        <dbReference type="SAM" id="Coils"/>
    </source>
</evidence>
<feature type="coiled-coil region" evidence="1">
    <location>
        <begin position="306"/>
        <end position="333"/>
    </location>
</feature>
<protein>
    <submittedName>
        <fullName evidence="3">Uncharacterized protein</fullName>
    </submittedName>
</protein>
<accession>G0TXF7</accession>
<dbReference type="AlphaFoldDB" id="G0TXF7"/>
<organism evidence="3">
    <name type="scientific">Trypanosoma vivax (strain Y486)</name>
    <dbReference type="NCBI Taxonomy" id="1055687"/>
    <lineage>
        <taxon>Eukaryota</taxon>
        <taxon>Discoba</taxon>
        <taxon>Euglenozoa</taxon>
        <taxon>Kinetoplastea</taxon>
        <taxon>Metakinetoplastina</taxon>
        <taxon>Trypanosomatida</taxon>
        <taxon>Trypanosomatidae</taxon>
        <taxon>Trypanosoma</taxon>
        <taxon>Duttonella</taxon>
    </lineage>
</organism>
<keyword evidence="1" id="KW-0175">Coiled coil</keyword>
<feature type="coiled-coil region" evidence="1">
    <location>
        <begin position="40"/>
        <end position="67"/>
    </location>
</feature>
<evidence type="ECO:0000313" key="3">
    <source>
        <dbReference type="EMBL" id="CCC48647.1"/>
    </source>
</evidence>
<evidence type="ECO:0000256" key="2">
    <source>
        <dbReference type="SAM" id="MobiDB-lite"/>
    </source>
</evidence>
<gene>
    <name evidence="3" type="ORF">TVY486_0604380</name>
</gene>
<sequence length="488" mass="55808">MSLRMNTDVTLLAHSSTKFSFVVFSTTQKAKMRSSVVERKKELECAIELRRKEMEELEGRKARLGEELGMDLSLVEGGNLEAAFPVVEYCGSRPKRNARQIPMEQFGSIMTQFDIAAKAIAQDNRTLEQQLHDLRRSIKLEGQRFLNMKKRSKDLADISGVTFSPSASKRDGEKGEVSNSLDDSQFTVDETPAQLGVKKAIIAKEIRAGRHLVKKKEQAVLSVASAMQERQEAVDQLNMVYNDIRVVDRDIKCEKEALRELIAEHDIVDAKLNEAIEANVSKTRLLIEQGIHEIKAEIDETVNGSRRGQERVMKAQEFRIEQLERRLECIQKSLKNNHLWRDVDSILSHRWASRGGEIVSTDVEATMYDVEAIIPPQERCHPAIYNLFLTEKERLARNISLLNIIAKEKEEVIDALACKAEGLARECQQAIQELDHVASTAAYEEELQRVESMEYIQKQRLHYSELFREMWQLKTKSQGLSWRNLPKS</sequence>
<dbReference type="VEuPathDB" id="TriTrypDB:TvY486_0604380"/>
<feature type="coiled-coil region" evidence="1">
    <location>
        <begin position="406"/>
        <end position="433"/>
    </location>
</feature>
<proteinExistence type="predicted"/>
<feature type="region of interest" description="Disordered" evidence="2">
    <location>
        <begin position="161"/>
        <end position="185"/>
    </location>
</feature>
<reference evidence="3" key="1">
    <citation type="journal article" date="2012" name="Proc. Natl. Acad. Sci. U.S.A.">
        <title>Antigenic diversity is generated by distinct evolutionary mechanisms in African trypanosome species.</title>
        <authorList>
            <person name="Jackson A.P."/>
            <person name="Berry A."/>
            <person name="Aslett M."/>
            <person name="Allison H.C."/>
            <person name="Burton P."/>
            <person name="Vavrova-Anderson J."/>
            <person name="Brown R."/>
            <person name="Browne H."/>
            <person name="Corton N."/>
            <person name="Hauser H."/>
            <person name="Gamble J."/>
            <person name="Gilderthorp R."/>
            <person name="Marcello L."/>
            <person name="McQuillan J."/>
            <person name="Otto T.D."/>
            <person name="Quail M.A."/>
            <person name="Sanders M.J."/>
            <person name="van Tonder A."/>
            <person name="Ginger M.L."/>
            <person name="Field M.C."/>
            <person name="Barry J.D."/>
            <person name="Hertz-Fowler C."/>
            <person name="Berriman M."/>
        </authorList>
    </citation>
    <scope>NUCLEOTIDE SEQUENCE</scope>
    <source>
        <strain evidence="3">Y486</strain>
    </source>
</reference>
<dbReference type="EMBL" id="HE573022">
    <property type="protein sequence ID" value="CCC48647.1"/>
    <property type="molecule type" value="Genomic_DNA"/>
</dbReference>
<name>G0TXF7_TRYVY</name>